<feature type="non-terminal residue" evidence="1">
    <location>
        <position position="1"/>
    </location>
</feature>
<dbReference type="EMBL" id="BARU01025211">
    <property type="protein sequence ID" value="GAH58252.1"/>
    <property type="molecule type" value="Genomic_DNA"/>
</dbReference>
<gene>
    <name evidence="1" type="ORF">S03H2_40640</name>
</gene>
<dbReference type="CDD" id="cd17040">
    <property type="entry name" value="Ubl_MoaD_like"/>
    <property type="match status" value="1"/>
</dbReference>
<dbReference type="InterPro" id="IPR012675">
    <property type="entry name" value="Beta-grasp_dom_sf"/>
</dbReference>
<dbReference type="InterPro" id="IPR016155">
    <property type="entry name" value="Mopterin_synth/thiamin_S_b"/>
</dbReference>
<comment type="caution">
    <text evidence="1">The sequence shown here is derived from an EMBL/GenBank/DDBJ whole genome shotgun (WGS) entry which is preliminary data.</text>
</comment>
<evidence type="ECO:0008006" key="2">
    <source>
        <dbReference type="Google" id="ProtNLM"/>
    </source>
</evidence>
<protein>
    <recommendedName>
        <fullName evidence="2">Ubiquitin Mut7-C domain-containing protein</fullName>
    </recommendedName>
</protein>
<accession>X1GM25</accession>
<reference evidence="1" key="1">
    <citation type="journal article" date="2014" name="Front. Microbiol.">
        <title>High frequency of phylogenetically diverse reductive dehalogenase-homologous genes in deep subseafloor sedimentary metagenomes.</title>
        <authorList>
            <person name="Kawai M."/>
            <person name="Futagami T."/>
            <person name="Toyoda A."/>
            <person name="Takaki Y."/>
            <person name="Nishi S."/>
            <person name="Hori S."/>
            <person name="Arai W."/>
            <person name="Tsubouchi T."/>
            <person name="Morono Y."/>
            <person name="Uchiyama I."/>
            <person name="Ito T."/>
            <person name="Fujiyama A."/>
            <person name="Inagaki F."/>
            <person name="Takami H."/>
        </authorList>
    </citation>
    <scope>NUCLEOTIDE SEQUENCE</scope>
    <source>
        <strain evidence="1">Expedition CK06-06</strain>
    </source>
</reference>
<name>X1GM25_9ZZZZ</name>
<proteinExistence type="predicted"/>
<dbReference type="AlphaFoldDB" id="X1GM25"/>
<organism evidence="1">
    <name type="scientific">marine sediment metagenome</name>
    <dbReference type="NCBI Taxonomy" id="412755"/>
    <lineage>
        <taxon>unclassified sequences</taxon>
        <taxon>metagenomes</taxon>
        <taxon>ecological metagenomes</taxon>
    </lineage>
</organism>
<dbReference type="SUPFAM" id="SSF54285">
    <property type="entry name" value="MoaD/ThiS"/>
    <property type="match status" value="1"/>
</dbReference>
<dbReference type="InterPro" id="IPR003749">
    <property type="entry name" value="ThiS/MoaD-like"/>
</dbReference>
<sequence length="95" mass="10670">GLFPKKMALMFVEIPNLNSIYITVKLFANLRKYGVPKSVIEIPEGSTIKSVLKKVKIPNEEKKLIFMVNGLPRYDRNLVIKDKDILAIFPPIGGG</sequence>
<dbReference type="Gene3D" id="3.10.20.30">
    <property type="match status" value="1"/>
</dbReference>
<evidence type="ECO:0000313" key="1">
    <source>
        <dbReference type="EMBL" id="GAH58252.1"/>
    </source>
</evidence>
<dbReference type="Pfam" id="PF02597">
    <property type="entry name" value="ThiS"/>
    <property type="match status" value="1"/>
</dbReference>